<gene>
    <name evidence="3" type="ORF">WBS43_28170</name>
</gene>
<accession>A0ABU8I0I2</accession>
<dbReference type="Proteomes" id="UP001365619">
    <property type="component" value="Unassembled WGS sequence"/>
</dbReference>
<keyword evidence="4" id="KW-1185">Reference proteome</keyword>
<dbReference type="Gene3D" id="1.10.443.10">
    <property type="entry name" value="Intergrase catalytic core"/>
    <property type="match status" value="1"/>
</dbReference>
<comment type="caution">
    <text evidence="3">The sequence shown here is derived from an EMBL/GenBank/DDBJ whole genome shotgun (WGS) entry which is preliminary data.</text>
</comment>
<dbReference type="InterPro" id="IPR011010">
    <property type="entry name" value="DNA_brk_join_enz"/>
</dbReference>
<keyword evidence="1" id="KW-0233">DNA recombination</keyword>
<feature type="domain" description="Tyr recombinase" evidence="2">
    <location>
        <begin position="152"/>
        <end position="333"/>
    </location>
</feature>
<dbReference type="InterPro" id="IPR013762">
    <property type="entry name" value="Integrase-like_cat_sf"/>
</dbReference>
<protein>
    <submittedName>
        <fullName evidence="3">Tyrosine-type recombinase/integrase</fullName>
    </submittedName>
</protein>
<dbReference type="RefSeq" id="WP_000036645.1">
    <property type="nucleotide sequence ID" value="NZ_JBBAGW010000025.1"/>
</dbReference>
<dbReference type="Pfam" id="PF00589">
    <property type="entry name" value="Phage_integrase"/>
    <property type="match status" value="1"/>
</dbReference>
<dbReference type="InterPro" id="IPR002104">
    <property type="entry name" value="Integrase_catalytic"/>
</dbReference>
<name>A0ABU8I0I2_9BACI</name>
<evidence type="ECO:0000313" key="4">
    <source>
        <dbReference type="Proteomes" id="UP001365619"/>
    </source>
</evidence>
<dbReference type="EMBL" id="JBBAGW010000025">
    <property type="protein sequence ID" value="MEI5932559.1"/>
    <property type="molecule type" value="Genomic_DNA"/>
</dbReference>
<organism evidence="3 4">
    <name type="scientific">Bacillus luti</name>
    <dbReference type="NCBI Taxonomy" id="2026191"/>
    <lineage>
        <taxon>Bacteria</taxon>
        <taxon>Bacillati</taxon>
        <taxon>Bacillota</taxon>
        <taxon>Bacilli</taxon>
        <taxon>Bacillales</taxon>
        <taxon>Bacillaceae</taxon>
        <taxon>Bacillus</taxon>
        <taxon>Bacillus cereus group</taxon>
    </lineage>
</organism>
<dbReference type="SUPFAM" id="SSF56349">
    <property type="entry name" value="DNA breaking-rejoining enzymes"/>
    <property type="match status" value="1"/>
</dbReference>
<reference evidence="3 4" key="1">
    <citation type="submission" date="2024-03" db="EMBL/GenBank/DDBJ databases">
        <title>A Rare Waterborne Outbreak of Bacillus cereus in China: Epidemiologic Survey, Genomic Insights and Virulence Characteristics.</title>
        <authorList>
            <person name="Wang S."/>
        </authorList>
    </citation>
    <scope>NUCLEOTIDE SEQUENCE [LARGE SCALE GENOMIC DNA]</scope>
    <source>
        <strain evidence="3 4">BC008</strain>
    </source>
</reference>
<evidence type="ECO:0000256" key="1">
    <source>
        <dbReference type="ARBA" id="ARBA00023172"/>
    </source>
</evidence>
<proteinExistence type="predicted"/>
<dbReference type="PROSITE" id="PS51898">
    <property type="entry name" value="TYR_RECOMBINASE"/>
    <property type="match status" value="1"/>
</dbReference>
<evidence type="ECO:0000313" key="3">
    <source>
        <dbReference type="EMBL" id="MEI5932559.1"/>
    </source>
</evidence>
<sequence>MSKITNDIDLKIDEVYEKVKDMKITFDENNTTKKQLTDSTINTYCGIVKSYNNWLIQTHGISVDRAKPRHAMEYLETKIQAFEKGNASAFSMRQMAHAFHSFRVASAETGTFKHTCKVADKRDMLNTLTERGIFRKSADSTVLKANHSDYEKVQKELNVATTSKHLREDIKTVHELQRYAGMRVHEAVKLKVSDIDFKSGTVYIKGKGGHERTVKIESKELLEKLKNLCTGKSERSQVIIARKRDKNQLTNEEFGKRAKEEIRGAAVNAGVDRNGKRYTTHSGRKAYAQAQMDKYKSYSKNQLKKEVAKRCQDKKTKQKYDAVIKNIRKKITEGSKNEGRKLTNKEMCQFLVSLDLGHYRLDVVRYYADY</sequence>
<evidence type="ECO:0000259" key="2">
    <source>
        <dbReference type="PROSITE" id="PS51898"/>
    </source>
</evidence>